<evidence type="ECO:0000256" key="11">
    <source>
        <dbReference type="ARBA" id="ARBA00023136"/>
    </source>
</evidence>
<dbReference type="GO" id="GO:0020037">
    <property type="term" value="F:heme binding"/>
    <property type="evidence" value="ECO:0007669"/>
    <property type="project" value="TreeGrafter"/>
</dbReference>
<dbReference type="GO" id="GO:0070069">
    <property type="term" value="C:cytochrome complex"/>
    <property type="evidence" value="ECO:0007669"/>
    <property type="project" value="UniProtKB-UniRule"/>
</dbReference>
<dbReference type="GO" id="GO:0009055">
    <property type="term" value="F:electron transfer activity"/>
    <property type="evidence" value="ECO:0007669"/>
    <property type="project" value="UniProtKB-UniRule"/>
</dbReference>
<proteinExistence type="inferred from homology"/>
<dbReference type="InterPro" id="IPR002585">
    <property type="entry name" value="Cyt-d_ubiquinol_oxidase_su_1"/>
</dbReference>
<evidence type="ECO:0000256" key="10">
    <source>
        <dbReference type="ARBA" id="ARBA00023004"/>
    </source>
</evidence>
<organism evidence="13 14">
    <name type="scientific">Schaalia turicensis</name>
    <dbReference type="NCBI Taxonomy" id="131111"/>
    <lineage>
        <taxon>Bacteria</taxon>
        <taxon>Bacillati</taxon>
        <taxon>Actinomycetota</taxon>
        <taxon>Actinomycetes</taxon>
        <taxon>Actinomycetales</taxon>
        <taxon>Actinomycetaceae</taxon>
        <taxon>Schaalia</taxon>
    </lineage>
</organism>
<feature type="transmembrane region" description="Helical" evidence="12">
    <location>
        <begin position="238"/>
        <end position="259"/>
    </location>
</feature>
<name>A0A2I1I6I3_9ACTO</name>
<evidence type="ECO:0000256" key="8">
    <source>
        <dbReference type="ARBA" id="ARBA00022982"/>
    </source>
</evidence>
<feature type="transmembrane region" description="Helical" evidence="12">
    <location>
        <begin position="134"/>
        <end position="152"/>
    </location>
</feature>
<feature type="transmembrane region" description="Helical" evidence="12">
    <location>
        <begin position="98"/>
        <end position="122"/>
    </location>
</feature>
<reference evidence="13 14" key="1">
    <citation type="submission" date="2017-12" db="EMBL/GenBank/DDBJ databases">
        <title>Phylogenetic diversity of female urinary microbiome.</title>
        <authorList>
            <person name="Thomas-White K."/>
            <person name="Wolfe A.J."/>
        </authorList>
    </citation>
    <scope>NUCLEOTIDE SEQUENCE [LARGE SCALE GENOMIC DNA]</scope>
    <source>
        <strain evidence="13 14">UMB0250</strain>
    </source>
</reference>
<feature type="transmembrane region" description="Helical" evidence="12">
    <location>
        <begin position="367"/>
        <end position="389"/>
    </location>
</feature>
<keyword evidence="6 12" id="KW-0812">Transmembrane</keyword>
<accession>A0A2I1I6I3</accession>
<evidence type="ECO:0000313" key="14">
    <source>
        <dbReference type="Proteomes" id="UP000234545"/>
    </source>
</evidence>
<dbReference type="PANTHER" id="PTHR30365:SF15">
    <property type="entry name" value="CYTOCHROME BD UBIQUINOL OXIDASE SUBUNIT 1"/>
    <property type="match status" value="1"/>
</dbReference>
<evidence type="ECO:0000256" key="5">
    <source>
        <dbReference type="ARBA" id="ARBA00022617"/>
    </source>
</evidence>
<feature type="transmembrane region" description="Helical" evidence="12">
    <location>
        <begin position="465"/>
        <end position="486"/>
    </location>
</feature>
<dbReference type="GO" id="GO:0016682">
    <property type="term" value="F:oxidoreductase activity, acting on diphenols and related substances as donors, oxygen as acceptor"/>
    <property type="evidence" value="ECO:0007669"/>
    <property type="project" value="TreeGrafter"/>
</dbReference>
<comment type="subcellular location">
    <subcellularLocation>
        <location evidence="1">Cell membrane</location>
        <topology evidence="1">Multi-pass membrane protein</topology>
    </subcellularLocation>
</comment>
<dbReference type="PANTHER" id="PTHR30365">
    <property type="entry name" value="CYTOCHROME D UBIQUINOL OXIDASE"/>
    <property type="match status" value="1"/>
</dbReference>
<evidence type="ECO:0000256" key="3">
    <source>
        <dbReference type="ARBA" id="ARBA00022448"/>
    </source>
</evidence>
<feature type="transmembrane region" description="Helical" evidence="12">
    <location>
        <begin position="16"/>
        <end position="39"/>
    </location>
</feature>
<keyword evidence="9 12" id="KW-1133">Transmembrane helix</keyword>
<evidence type="ECO:0000256" key="6">
    <source>
        <dbReference type="ARBA" id="ARBA00022692"/>
    </source>
</evidence>
<dbReference type="GO" id="GO:0019646">
    <property type="term" value="P:aerobic electron transport chain"/>
    <property type="evidence" value="ECO:0007669"/>
    <property type="project" value="InterPro"/>
</dbReference>
<evidence type="ECO:0000313" key="13">
    <source>
        <dbReference type="EMBL" id="PKY66740.1"/>
    </source>
</evidence>
<keyword evidence="3 12" id="KW-0813">Transport</keyword>
<dbReference type="PIRSF" id="PIRSF006446">
    <property type="entry name" value="Cyt_quinol_oxidase_1"/>
    <property type="match status" value="1"/>
</dbReference>
<gene>
    <name evidence="13" type="ORF">CYJ25_00375</name>
</gene>
<evidence type="ECO:0000256" key="2">
    <source>
        <dbReference type="ARBA" id="ARBA00009819"/>
    </source>
</evidence>
<keyword evidence="7 12" id="KW-0479">Metal-binding</keyword>
<keyword evidence="8 12" id="KW-0249">Electron transport</keyword>
<feature type="transmembrane region" description="Helical" evidence="12">
    <location>
        <begin position="401"/>
        <end position="422"/>
    </location>
</feature>
<dbReference type="AlphaFoldDB" id="A0A2I1I6I3"/>
<dbReference type="OrthoDB" id="9807042at2"/>
<dbReference type="Pfam" id="PF01654">
    <property type="entry name" value="Cyt_bd_oxida_I"/>
    <property type="match status" value="1"/>
</dbReference>
<keyword evidence="10 12" id="KW-0408">Iron</keyword>
<dbReference type="EMBL" id="PKKJ01000001">
    <property type="protein sequence ID" value="PKY66740.1"/>
    <property type="molecule type" value="Genomic_DNA"/>
</dbReference>
<comment type="caution">
    <text evidence="13">The sequence shown here is derived from an EMBL/GenBank/DDBJ whole genome shotgun (WGS) entry which is preliminary data.</text>
</comment>
<evidence type="ECO:0000256" key="7">
    <source>
        <dbReference type="ARBA" id="ARBA00022723"/>
    </source>
</evidence>
<feature type="transmembrane region" description="Helical" evidence="12">
    <location>
        <begin position="60"/>
        <end position="78"/>
    </location>
</feature>
<feature type="transmembrane region" description="Helical" evidence="12">
    <location>
        <begin position="193"/>
        <end position="217"/>
    </location>
</feature>
<evidence type="ECO:0000256" key="12">
    <source>
        <dbReference type="PIRNR" id="PIRNR006446"/>
    </source>
</evidence>
<sequence length="514" mass="55845">MTLAQAALDSVMLGRWQFGITTVYHFVLVPLNIGLALLVALMQTFWHKTGKQEWLHATRFFGKLLIISFALGVSTGIVQEFQFGMNWSEYSRYVGDIFGAPLAVEALLAFFMESTFLGLWIFGFGRLKKGMHLATIWLVAIGTAVSAAWILGANSWMQHPVGAKYDPEAGRAVLDGSMSFFKLLANPALIWEYTHVITTAWLAAGSLVAGISIWWMVRAQREGSEEATSQAKNVWHPVARFGLIVMLIGALGVMGTGHFQGQELVKLQPMKMAVAEGICVDTDGAAFTVAQFGSCPLDSSGEAPTKFIEIPGVASFMSHNDFSATSAGVADEQARMVELLNSNADFTAKYGNAAHYNFVPPQMATFWSFRLMIGLGILSLIFALWGLWVTRKGTVPGSKSLSTMALINLPLPFLAATFGWIFTEIGRQPWVVVPNIAGLSNGDPVGSVMLMTDTGISTAVPAGQVLATLIGFTLLYALLGVIWFLLMRRYVREGIHTAKKTETDAPAGDLSFGY</sequence>
<keyword evidence="11 12" id="KW-0472">Membrane</keyword>
<evidence type="ECO:0000256" key="4">
    <source>
        <dbReference type="ARBA" id="ARBA00022475"/>
    </source>
</evidence>
<dbReference type="GO" id="GO:0046872">
    <property type="term" value="F:metal ion binding"/>
    <property type="evidence" value="ECO:0007669"/>
    <property type="project" value="UniProtKB-UniRule"/>
</dbReference>
<evidence type="ECO:0000256" key="1">
    <source>
        <dbReference type="ARBA" id="ARBA00004651"/>
    </source>
</evidence>
<evidence type="ECO:0000256" key="9">
    <source>
        <dbReference type="ARBA" id="ARBA00022989"/>
    </source>
</evidence>
<dbReference type="GO" id="GO:0005886">
    <property type="term" value="C:plasma membrane"/>
    <property type="evidence" value="ECO:0007669"/>
    <property type="project" value="UniProtKB-SubCell"/>
</dbReference>
<dbReference type="Proteomes" id="UP000234545">
    <property type="component" value="Unassembled WGS sequence"/>
</dbReference>
<keyword evidence="5 12" id="KW-0349">Heme</keyword>
<protein>
    <submittedName>
        <fullName evidence="13">Cytochrome ubiquinol oxidase subunit I</fullName>
    </submittedName>
</protein>
<dbReference type="RefSeq" id="WP_101627264.1">
    <property type="nucleotide sequence ID" value="NZ_JBCOMK010000003.1"/>
</dbReference>
<keyword evidence="4 12" id="KW-1003">Cell membrane</keyword>
<comment type="similarity">
    <text evidence="2 12">Belongs to the cytochrome ubiquinol oxidase subunit 1 family.</text>
</comment>